<evidence type="ECO:0000256" key="6">
    <source>
        <dbReference type="ARBA" id="ARBA00023136"/>
    </source>
</evidence>
<proteinExistence type="inferred from homology"/>
<gene>
    <name evidence="8" type="ORF">QE207_03960</name>
</gene>
<protein>
    <submittedName>
        <fullName evidence="8">DoxX family protein</fullName>
    </submittedName>
</protein>
<evidence type="ECO:0000313" key="8">
    <source>
        <dbReference type="EMBL" id="WGL95771.1"/>
    </source>
</evidence>
<dbReference type="RefSeq" id="WP_280629535.1">
    <property type="nucleotide sequence ID" value="NZ_CP123498.1"/>
</dbReference>
<evidence type="ECO:0000256" key="2">
    <source>
        <dbReference type="ARBA" id="ARBA00006679"/>
    </source>
</evidence>
<name>A0AA95GK09_9GAMM</name>
<keyword evidence="5 7" id="KW-1133">Transmembrane helix</keyword>
<sequence length="131" mass="14601">MKNIENITILVARILMPLLFIFAGYGKLGSGYIETQQYMQAMGVPAFLLPLTILLEFGGGIAILFGFLTRTTAIFTVAFSLLTAFIFHFNFAEGDNQLMFLKDLSIAGGYMLLAILGPGKFSIDYWLNKKW</sequence>
<accession>A0AA95GK09</accession>
<comment type="similarity">
    <text evidence="2">Belongs to the DoxX family.</text>
</comment>
<feature type="transmembrane region" description="Helical" evidence="7">
    <location>
        <begin position="7"/>
        <end position="26"/>
    </location>
</feature>
<dbReference type="PANTHER" id="PTHR33452">
    <property type="entry name" value="OXIDOREDUCTASE CATD-RELATED"/>
    <property type="match status" value="1"/>
</dbReference>
<evidence type="ECO:0000256" key="5">
    <source>
        <dbReference type="ARBA" id="ARBA00022989"/>
    </source>
</evidence>
<feature type="transmembrane region" description="Helical" evidence="7">
    <location>
        <begin position="104"/>
        <end position="127"/>
    </location>
</feature>
<reference evidence="8" key="1">
    <citation type="submission" date="2023-04" db="EMBL/GenBank/DDBJ databases">
        <title>Genome dynamics across the evolutionary transition to endosymbiosis.</title>
        <authorList>
            <person name="Siozios S."/>
            <person name="Nadal-Jimenez P."/>
            <person name="Azagi T."/>
            <person name="Sprong H."/>
            <person name="Frost C.L."/>
            <person name="Parratt S.R."/>
            <person name="Taylor G."/>
            <person name="Brettell L."/>
            <person name="Lew K.C."/>
            <person name="Croft L."/>
            <person name="King K.C."/>
            <person name="Brockhurst M.A."/>
            <person name="Hypsa V."/>
            <person name="Novakova E."/>
            <person name="Darby A.C."/>
            <person name="Hurst G.D.D."/>
        </authorList>
    </citation>
    <scope>NUCLEOTIDE SEQUENCE</scope>
    <source>
        <strain evidence="8">AIh</strain>
    </source>
</reference>
<organism evidence="8 9">
    <name type="scientific">Arsenophonus nasoniae</name>
    <name type="common">son-killer infecting Nasonia vitripennis</name>
    <dbReference type="NCBI Taxonomy" id="638"/>
    <lineage>
        <taxon>Bacteria</taxon>
        <taxon>Pseudomonadati</taxon>
        <taxon>Pseudomonadota</taxon>
        <taxon>Gammaproteobacteria</taxon>
        <taxon>Enterobacterales</taxon>
        <taxon>Morganellaceae</taxon>
        <taxon>Arsenophonus</taxon>
    </lineage>
</organism>
<feature type="transmembrane region" description="Helical" evidence="7">
    <location>
        <begin position="74"/>
        <end position="92"/>
    </location>
</feature>
<comment type="subcellular location">
    <subcellularLocation>
        <location evidence="1">Cell membrane</location>
        <topology evidence="1">Multi-pass membrane protein</topology>
    </subcellularLocation>
</comment>
<keyword evidence="4 7" id="KW-0812">Transmembrane</keyword>
<evidence type="ECO:0000256" key="7">
    <source>
        <dbReference type="SAM" id="Phobius"/>
    </source>
</evidence>
<dbReference type="PANTHER" id="PTHR33452:SF1">
    <property type="entry name" value="INNER MEMBRANE PROTEIN YPHA-RELATED"/>
    <property type="match status" value="1"/>
</dbReference>
<dbReference type="Pfam" id="PF07681">
    <property type="entry name" value="DoxX"/>
    <property type="match status" value="1"/>
</dbReference>
<dbReference type="EMBL" id="CP123498">
    <property type="protein sequence ID" value="WGL95771.1"/>
    <property type="molecule type" value="Genomic_DNA"/>
</dbReference>
<keyword evidence="6 7" id="KW-0472">Membrane</keyword>
<evidence type="ECO:0000313" key="9">
    <source>
        <dbReference type="Proteomes" id="UP001177597"/>
    </source>
</evidence>
<feature type="transmembrane region" description="Helical" evidence="7">
    <location>
        <begin position="46"/>
        <end position="67"/>
    </location>
</feature>
<dbReference type="InterPro" id="IPR032808">
    <property type="entry name" value="DoxX"/>
</dbReference>
<dbReference type="Proteomes" id="UP001177597">
    <property type="component" value="Chromosome"/>
</dbReference>
<keyword evidence="3" id="KW-1003">Cell membrane</keyword>
<evidence type="ECO:0000256" key="1">
    <source>
        <dbReference type="ARBA" id="ARBA00004651"/>
    </source>
</evidence>
<evidence type="ECO:0000256" key="3">
    <source>
        <dbReference type="ARBA" id="ARBA00022475"/>
    </source>
</evidence>
<dbReference type="AlphaFoldDB" id="A0AA95GK09"/>
<dbReference type="GO" id="GO:0005886">
    <property type="term" value="C:plasma membrane"/>
    <property type="evidence" value="ECO:0007669"/>
    <property type="project" value="UniProtKB-SubCell"/>
</dbReference>
<dbReference type="InterPro" id="IPR051907">
    <property type="entry name" value="DoxX-like_oxidoreductase"/>
</dbReference>
<evidence type="ECO:0000256" key="4">
    <source>
        <dbReference type="ARBA" id="ARBA00022692"/>
    </source>
</evidence>